<evidence type="ECO:0008006" key="4">
    <source>
        <dbReference type="Google" id="ProtNLM"/>
    </source>
</evidence>
<keyword evidence="3" id="KW-1185">Reference proteome</keyword>
<dbReference type="EMBL" id="CP019646">
    <property type="protein sequence ID" value="AQQ70117.1"/>
    <property type="molecule type" value="Genomic_DNA"/>
</dbReference>
<dbReference type="STRING" id="1851148.SMSP2_00458"/>
<dbReference type="OrthoDB" id="270731at2"/>
<accession>A0A1Q2MCT5</accession>
<proteinExistence type="predicted"/>
<dbReference type="SUPFAM" id="SSF54523">
    <property type="entry name" value="Pili subunits"/>
    <property type="match status" value="2"/>
</dbReference>
<dbReference type="RefSeq" id="WP_146682407.1">
    <property type="nucleotide sequence ID" value="NZ_CP019646.1"/>
</dbReference>
<keyword evidence="1" id="KW-0812">Transmembrane</keyword>
<feature type="transmembrane region" description="Helical" evidence="1">
    <location>
        <begin position="12"/>
        <end position="32"/>
    </location>
</feature>
<evidence type="ECO:0000313" key="2">
    <source>
        <dbReference type="EMBL" id="AQQ70117.1"/>
    </source>
</evidence>
<dbReference type="Proteomes" id="UP000188181">
    <property type="component" value="Chromosome"/>
</dbReference>
<dbReference type="AlphaFoldDB" id="A0A1Q2MCT5"/>
<keyword evidence="1" id="KW-1133">Transmembrane helix</keyword>
<gene>
    <name evidence="2" type="ORF">SMSP2_00458</name>
</gene>
<dbReference type="InterPro" id="IPR045584">
    <property type="entry name" value="Pilin-like"/>
</dbReference>
<protein>
    <recommendedName>
        <fullName evidence="4">Type II secretion system protein G</fullName>
    </recommendedName>
</protein>
<dbReference type="Gene3D" id="3.30.700.10">
    <property type="entry name" value="Glycoprotein, Type 4 Pilin"/>
    <property type="match status" value="1"/>
</dbReference>
<reference evidence="3" key="1">
    <citation type="submission" date="2017-02" db="EMBL/GenBank/DDBJ databases">
        <title>Comparative genomics and description of representatives of a novel lineage of planctomycetes thriving in anoxic sediments.</title>
        <authorList>
            <person name="Spring S."/>
            <person name="Bunk B."/>
            <person name="Sproer C."/>
        </authorList>
    </citation>
    <scope>NUCLEOTIDE SEQUENCE [LARGE SCALE GENOMIC DNA]</scope>
    <source>
        <strain evidence="3">SM-Chi-D1</strain>
    </source>
</reference>
<organism evidence="2 3">
    <name type="scientific">Limihaloglobus sulfuriphilus</name>
    <dbReference type="NCBI Taxonomy" id="1851148"/>
    <lineage>
        <taxon>Bacteria</taxon>
        <taxon>Pseudomonadati</taxon>
        <taxon>Planctomycetota</taxon>
        <taxon>Phycisphaerae</taxon>
        <taxon>Sedimentisphaerales</taxon>
        <taxon>Sedimentisphaeraceae</taxon>
        <taxon>Limihaloglobus</taxon>
    </lineage>
</organism>
<dbReference type="KEGG" id="pbas:SMSP2_00458"/>
<keyword evidence="1" id="KW-0472">Membrane</keyword>
<evidence type="ECO:0000256" key="1">
    <source>
        <dbReference type="SAM" id="Phobius"/>
    </source>
</evidence>
<evidence type="ECO:0000313" key="3">
    <source>
        <dbReference type="Proteomes" id="UP000188181"/>
    </source>
</evidence>
<name>A0A1Q2MCT5_9BACT</name>
<sequence>MNTHCKTAFSLVEVFVAMAIIVIAAVLFMPVADKLGDSNAEKTTDMTLAVLDSALEKYFETGKRLYSPADQQEYIDFYSKHRFPFDCRDHVEAADTDPQRWNEDDDVTNVLNLQDCEDILGIKIEYFPASILDGSDEFINVMLCLQLWLVPECREILETLPSKCIERSFGGEIIEPDIDEEPAAIYLITDGWGKPLDYWYDGRMSFPLLRSAGPDGEFDTDDDIYK</sequence>